<dbReference type="Proteomes" id="UP001374535">
    <property type="component" value="Chromosome 10"/>
</dbReference>
<reference evidence="1 2" key="1">
    <citation type="journal article" date="2023" name="Life. Sci Alliance">
        <title>Evolutionary insights into 3D genome organization and epigenetic landscape of Vigna mungo.</title>
        <authorList>
            <person name="Junaid A."/>
            <person name="Singh B."/>
            <person name="Bhatia S."/>
        </authorList>
    </citation>
    <scope>NUCLEOTIDE SEQUENCE [LARGE SCALE GENOMIC DNA]</scope>
    <source>
        <strain evidence="1">Urdbean</strain>
    </source>
</reference>
<dbReference type="EMBL" id="CP144691">
    <property type="protein sequence ID" value="WVY94253.1"/>
    <property type="molecule type" value="Genomic_DNA"/>
</dbReference>
<organism evidence="1 2">
    <name type="scientific">Vigna mungo</name>
    <name type="common">Black gram</name>
    <name type="synonym">Phaseolus mungo</name>
    <dbReference type="NCBI Taxonomy" id="3915"/>
    <lineage>
        <taxon>Eukaryota</taxon>
        <taxon>Viridiplantae</taxon>
        <taxon>Streptophyta</taxon>
        <taxon>Embryophyta</taxon>
        <taxon>Tracheophyta</taxon>
        <taxon>Spermatophyta</taxon>
        <taxon>Magnoliopsida</taxon>
        <taxon>eudicotyledons</taxon>
        <taxon>Gunneridae</taxon>
        <taxon>Pentapetalae</taxon>
        <taxon>rosids</taxon>
        <taxon>fabids</taxon>
        <taxon>Fabales</taxon>
        <taxon>Fabaceae</taxon>
        <taxon>Papilionoideae</taxon>
        <taxon>50 kb inversion clade</taxon>
        <taxon>NPAAA clade</taxon>
        <taxon>indigoferoid/millettioid clade</taxon>
        <taxon>Phaseoleae</taxon>
        <taxon>Vigna</taxon>
    </lineage>
</organism>
<sequence length="104" mass="11991">MLVTRQIPHHIRRRSLCLIITFSQNPHQVTSNFNSISLSNSQYTKNILSYLFPRGIRSFKKLSIKGNSPSLSNRPNVINMSRYHTKRITSNKLCGVFSFTKQGH</sequence>
<protein>
    <submittedName>
        <fullName evidence="1">Uncharacterized protein</fullName>
    </submittedName>
</protein>
<gene>
    <name evidence="1" type="ORF">V8G54_033341</name>
</gene>
<name>A0AAQ3MNV0_VIGMU</name>
<keyword evidence="2" id="KW-1185">Reference proteome</keyword>
<accession>A0AAQ3MNV0</accession>
<evidence type="ECO:0000313" key="2">
    <source>
        <dbReference type="Proteomes" id="UP001374535"/>
    </source>
</evidence>
<evidence type="ECO:0000313" key="1">
    <source>
        <dbReference type="EMBL" id="WVY94253.1"/>
    </source>
</evidence>
<proteinExistence type="predicted"/>
<dbReference type="AlphaFoldDB" id="A0AAQ3MNV0"/>